<accession>G2KQE8</accession>
<reference evidence="1 2" key="1">
    <citation type="journal article" date="2011" name="BMC Genomics">
        <title>Genomic insights into an obligate epibiotic bacterial predator: Micavibrio aeruginosavorus ARL-13.</title>
        <authorList>
            <person name="Wang Z."/>
            <person name="Kadouri D."/>
            <person name="Wu M."/>
        </authorList>
    </citation>
    <scope>NUCLEOTIDE SEQUENCE [LARGE SCALE GENOMIC DNA]</scope>
    <source>
        <strain evidence="1 2">ARL-13</strain>
    </source>
</reference>
<evidence type="ECO:0008006" key="3">
    <source>
        <dbReference type="Google" id="ProtNLM"/>
    </source>
</evidence>
<dbReference type="EMBL" id="CP002382">
    <property type="protein sequence ID" value="AEP09084.1"/>
    <property type="molecule type" value="Genomic_DNA"/>
</dbReference>
<dbReference type="Proteomes" id="UP000009286">
    <property type="component" value="Chromosome"/>
</dbReference>
<dbReference type="KEGG" id="mai:MICA_750"/>
<dbReference type="eggNOG" id="COG3660">
    <property type="taxonomic scope" value="Bacteria"/>
</dbReference>
<organism evidence="1 2">
    <name type="scientific">Micavibrio aeruginosavorus (strain ARL-13)</name>
    <dbReference type="NCBI Taxonomy" id="856793"/>
    <lineage>
        <taxon>Bacteria</taxon>
        <taxon>Pseudomonadati</taxon>
        <taxon>Bdellovibrionota</taxon>
        <taxon>Bdellovibrionia</taxon>
        <taxon>Bdellovibrionales</taxon>
        <taxon>Pseudobdellovibrionaceae</taxon>
        <taxon>Micavibrio</taxon>
    </lineage>
</organism>
<dbReference type="Pfam" id="PF06258">
    <property type="entry name" value="Mito_fiss_Elm1"/>
    <property type="match status" value="1"/>
</dbReference>
<proteinExistence type="predicted"/>
<evidence type="ECO:0000313" key="2">
    <source>
        <dbReference type="Proteomes" id="UP000009286"/>
    </source>
</evidence>
<name>G2KQE8_MICAA</name>
<keyword evidence="2" id="KW-1185">Reference proteome</keyword>
<dbReference type="RefSeq" id="WP_014102307.1">
    <property type="nucleotide sequence ID" value="NC_016026.1"/>
</dbReference>
<dbReference type="InterPro" id="IPR009367">
    <property type="entry name" value="Elm1-like"/>
</dbReference>
<protein>
    <recommendedName>
        <fullName evidence="3">UDP-N-acetylglucosamine 2-epimerase domain-containing protein</fullName>
    </recommendedName>
</protein>
<evidence type="ECO:0000313" key="1">
    <source>
        <dbReference type="EMBL" id="AEP09084.1"/>
    </source>
</evidence>
<sequence length="413" mass="46258">MRDVRDADTTKPMASLALSAANDNDSASTNGLKTKLSIALTRMMARFDRDHREGYAESILRHATVRLNNPDGKPRVWVYIGTDHMHRGDTHGTIGIGQCIAERLGADILQIDQDMLDRSFPNTQDLRKRLSSLVKTHGQPDIILGTRSIEAICALSQPPTLHVISVNESHTKTLHSPLLKEIAPHHLTMDLLQEAGRDLRRRHRKLTAPIIAVFLASASRVEHRNAIQKLSKLCRHNDRTIVYFCASHRTSEKQQGLLVSAFKKALANDNIQDRVRIISSNREQNARKFNPYKGLLSLADHAVLLGQSVSMLSEAIANGRPIYLSQGDHHARTGYQELKKHGYVKIIEEMDDSAPLQKEQYPPLNATEAVANHIVEYFQLAAKARSVSSQARKQPFGCGHDFKNQIIRTVLKL</sequence>
<dbReference type="HOGENOM" id="CLU_665360_0_0_5"/>
<gene>
    <name evidence="1" type="ordered locus">MICA_750</name>
</gene>
<dbReference type="STRING" id="856793.MICA_750"/>
<dbReference type="OrthoDB" id="272235at2"/>
<dbReference type="AlphaFoldDB" id="G2KQE8"/>